<name>A0A380TDF8_9ZZZZ</name>
<proteinExistence type="predicted"/>
<evidence type="ECO:0000313" key="1">
    <source>
        <dbReference type="EMBL" id="SUS06148.1"/>
    </source>
</evidence>
<gene>
    <name evidence="1" type="ORF">DF3PB_2460006</name>
</gene>
<protein>
    <submittedName>
        <fullName evidence="1">Uncharacterized protein</fullName>
    </submittedName>
</protein>
<dbReference type="EMBL" id="UIDG01000164">
    <property type="protein sequence ID" value="SUS06148.1"/>
    <property type="molecule type" value="Genomic_DNA"/>
</dbReference>
<accession>A0A380TDF8</accession>
<dbReference type="AlphaFoldDB" id="A0A380TDF8"/>
<sequence>MRYTMSSLMQIGAPVVVLKEAYRSFAGQPHACRPWPAEQPLAPAHIVSVLNTEQIAGCGCGSEWLWAHWWRSALSLAAKRQSIPAPVRETSSYRCR</sequence>
<organism evidence="1">
    <name type="scientific">metagenome</name>
    <dbReference type="NCBI Taxonomy" id="256318"/>
    <lineage>
        <taxon>unclassified sequences</taxon>
        <taxon>metagenomes</taxon>
    </lineage>
</organism>
<reference evidence="1" key="1">
    <citation type="submission" date="2018-07" db="EMBL/GenBank/DDBJ databases">
        <authorList>
            <person name="Quirk P.G."/>
            <person name="Krulwich T.A."/>
        </authorList>
    </citation>
    <scope>NUCLEOTIDE SEQUENCE</scope>
</reference>